<feature type="compositionally biased region" description="Polar residues" evidence="1">
    <location>
        <begin position="25"/>
        <end position="34"/>
    </location>
</feature>
<feature type="non-terminal residue" evidence="2">
    <location>
        <position position="1"/>
    </location>
</feature>
<dbReference type="Proteomes" id="UP001433088">
    <property type="component" value="Unassembled WGS sequence"/>
</dbReference>
<comment type="caution">
    <text evidence="2">The sequence shown here is derived from an EMBL/GenBank/DDBJ whole genome shotgun (WGS) entry which is preliminary data.</text>
</comment>
<feature type="region of interest" description="Disordered" evidence="1">
    <location>
        <begin position="25"/>
        <end position="58"/>
    </location>
</feature>
<gene>
    <name evidence="2" type="ORF">WMO23_11230</name>
</gene>
<dbReference type="EMBL" id="JBBMEU010000125">
    <property type="protein sequence ID" value="MEQ2423296.1"/>
    <property type="molecule type" value="Genomic_DNA"/>
</dbReference>
<name>A0ABV1CYT4_9FIRM</name>
<evidence type="ECO:0000256" key="1">
    <source>
        <dbReference type="SAM" id="MobiDB-lite"/>
    </source>
</evidence>
<proteinExistence type="predicted"/>
<evidence type="ECO:0000313" key="3">
    <source>
        <dbReference type="Proteomes" id="UP001433088"/>
    </source>
</evidence>
<keyword evidence="3" id="KW-1185">Reference proteome</keyword>
<sequence length="77" mass="8056">GSRAPLLLPRVPFAGVLKLAALKQSSTPDANSTHGIRHGLPGPRRTEVVPAMSPARGQAAVSIRAEQKNLKKTNPGL</sequence>
<organism evidence="2 3">
    <name type="scientific">Megasphaera intestinihominis</name>
    <dbReference type="NCBI Taxonomy" id="3133159"/>
    <lineage>
        <taxon>Bacteria</taxon>
        <taxon>Bacillati</taxon>
        <taxon>Bacillota</taxon>
        <taxon>Negativicutes</taxon>
        <taxon>Veillonellales</taxon>
        <taxon>Veillonellaceae</taxon>
        <taxon>Megasphaera</taxon>
    </lineage>
</organism>
<reference evidence="2 3" key="1">
    <citation type="submission" date="2024-03" db="EMBL/GenBank/DDBJ databases">
        <title>Human intestinal bacterial collection.</title>
        <authorList>
            <person name="Pauvert C."/>
            <person name="Hitch T.C.A."/>
            <person name="Clavel T."/>
        </authorList>
    </citation>
    <scope>NUCLEOTIDE SEQUENCE [LARGE SCALE GENOMIC DNA]</scope>
    <source>
        <strain evidence="2 3">CLA-AA-H81</strain>
    </source>
</reference>
<dbReference type="RefSeq" id="WP_349174112.1">
    <property type="nucleotide sequence ID" value="NZ_JBBMEU010000125.1"/>
</dbReference>
<accession>A0ABV1CYT4</accession>
<evidence type="ECO:0000313" key="2">
    <source>
        <dbReference type="EMBL" id="MEQ2423296.1"/>
    </source>
</evidence>
<protein>
    <submittedName>
        <fullName evidence="2">Uncharacterized protein</fullName>
    </submittedName>
</protein>